<evidence type="ECO:0000313" key="5">
    <source>
        <dbReference type="EMBL" id="KAJ5206389.1"/>
    </source>
</evidence>
<comment type="caution">
    <text evidence="5">The sequence shown here is derived from an EMBL/GenBank/DDBJ whole genome shotgun (WGS) entry which is preliminary data.</text>
</comment>
<dbReference type="InterPro" id="IPR013633">
    <property type="entry name" value="NRDE-2"/>
</dbReference>
<evidence type="ECO:0000256" key="4">
    <source>
        <dbReference type="SAM" id="MobiDB-lite"/>
    </source>
</evidence>
<dbReference type="Proteomes" id="UP001150879">
    <property type="component" value="Unassembled WGS sequence"/>
</dbReference>
<proteinExistence type="inferred from homology"/>
<keyword evidence="3" id="KW-0539">Nucleus</keyword>
<reference evidence="5" key="1">
    <citation type="submission" date="2022-11" db="EMBL/GenBank/DDBJ databases">
        <authorList>
            <person name="Petersen C."/>
        </authorList>
    </citation>
    <scope>NUCLEOTIDE SEQUENCE</scope>
    <source>
        <strain evidence="5">IBT 16849</strain>
    </source>
</reference>
<comment type="similarity">
    <text evidence="2">Belongs to the NRDE2 family.</text>
</comment>
<accession>A0A9W9T1W1</accession>
<keyword evidence="6" id="KW-1185">Reference proteome</keyword>
<feature type="compositionally biased region" description="Basic and acidic residues" evidence="4">
    <location>
        <begin position="45"/>
        <end position="84"/>
    </location>
</feature>
<dbReference type="PANTHER" id="PTHR13471:SF0">
    <property type="entry name" value="NUCLEAR EXOSOME REGULATOR NRDE2"/>
    <property type="match status" value="1"/>
</dbReference>
<comment type="subcellular location">
    <subcellularLocation>
        <location evidence="1">Nucleus</location>
    </subcellularLocation>
</comment>
<evidence type="ECO:0000313" key="6">
    <source>
        <dbReference type="Proteomes" id="UP001150879"/>
    </source>
</evidence>
<organism evidence="5 6">
    <name type="scientific">Penicillium cf. griseofulvum</name>
    <dbReference type="NCBI Taxonomy" id="2972120"/>
    <lineage>
        <taxon>Eukaryota</taxon>
        <taxon>Fungi</taxon>
        <taxon>Dikarya</taxon>
        <taxon>Ascomycota</taxon>
        <taxon>Pezizomycotina</taxon>
        <taxon>Eurotiomycetes</taxon>
        <taxon>Eurotiomycetidae</taxon>
        <taxon>Eurotiales</taxon>
        <taxon>Aspergillaceae</taxon>
        <taxon>Penicillium</taxon>
    </lineage>
</organism>
<protein>
    <submittedName>
        <fullName evidence="5">Tetratricopeptide-like helical</fullName>
    </submittedName>
</protein>
<dbReference type="GO" id="GO:0031048">
    <property type="term" value="P:regulatory ncRNA-mediated heterochromatin formation"/>
    <property type="evidence" value="ECO:0007669"/>
    <property type="project" value="TreeGrafter"/>
</dbReference>
<dbReference type="GO" id="GO:1902369">
    <property type="term" value="P:negative regulation of RNA catabolic process"/>
    <property type="evidence" value="ECO:0007669"/>
    <property type="project" value="TreeGrafter"/>
</dbReference>
<dbReference type="EMBL" id="JAPQKP010000002">
    <property type="protein sequence ID" value="KAJ5206389.1"/>
    <property type="molecule type" value="Genomic_DNA"/>
</dbReference>
<evidence type="ECO:0000256" key="3">
    <source>
        <dbReference type="ARBA" id="ARBA00023242"/>
    </source>
</evidence>
<reference evidence="5" key="2">
    <citation type="journal article" date="2023" name="IMA Fungus">
        <title>Comparative genomic study of the Penicillium genus elucidates a diverse pangenome and 15 lateral gene transfer events.</title>
        <authorList>
            <person name="Petersen C."/>
            <person name="Sorensen T."/>
            <person name="Nielsen M.R."/>
            <person name="Sondergaard T.E."/>
            <person name="Sorensen J.L."/>
            <person name="Fitzpatrick D.A."/>
            <person name="Frisvad J.C."/>
            <person name="Nielsen K.L."/>
        </authorList>
    </citation>
    <scope>NUCLEOTIDE SEQUENCE</scope>
    <source>
        <strain evidence="5">IBT 16849</strain>
    </source>
</reference>
<evidence type="ECO:0000256" key="1">
    <source>
        <dbReference type="ARBA" id="ARBA00004123"/>
    </source>
</evidence>
<dbReference type="AlphaFoldDB" id="A0A9W9T1W1"/>
<dbReference type="GO" id="GO:0071013">
    <property type="term" value="C:catalytic step 2 spliceosome"/>
    <property type="evidence" value="ECO:0007669"/>
    <property type="project" value="TreeGrafter"/>
</dbReference>
<feature type="region of interest" description="Disordered" evidence="4">
    <location>
        <begin position="1"/>
        <end position="84"/>
    </location>
</feature>
<name>A0A9W9T1W1_9EURO</name>
<sequence>MDSPGSEGVPQFSSFRPPPTSFPAASTGSEHDRHQGRSGHRQRADRKETPRSRRHENRSDGSRKKVKIEESHDGPRGEGIDDVKIANDDANKGFVVDSLGDRHNARYGVDRYDVPTYRRDGDGFVLGIPGQRIDYKTRYDQGPLLILRPDSGLSATSAVKPLSAETLAALSTNLPLRVRSAINGHLASETQHSQNFIPTTIPSSEPGLAPSVDLGDEPPSYRSIDMPKSENEVAGDFDATTITRLALEAEILNRNAKLNRAVVQQPNDIQAWIRLAEHQELAVTADHTSRHGDVQHAQLVARAKLYVYEKALKANAKNPERDHLVLARMEEGAKVWDSTKLALEWDEVLRHHSQFIAVWIEYLDYCQTDSRDFSFENCFMTYVYCLKIHSGVSFGPRRTLIRSYLLLRLTLFLRESGHLELAVGLWQAVLEFTCFRPPHLKGKQEEALLEFKKFWMPGHSRIGEPLWKPWNSGVTSRAPVNNHVYTSEANIQDLFGSWATAERERMFKSRMPSHTFDESKEKDGFRVVLLEDCTQILPFFWDLNESLGSLLDGFLYFCHLPHLTFPANMHTSRLWIGDNFLRNEYMDDPRNTIADWIKFQKHAATTTIEPFAFPHHTFVHTTDTLYADPKMWFSALTKWAATTSHSSCVIDSEFVILTLHALVDLVQDSEFAEYAIAVTFACDKDRGKKYGKRLLKERSSNLRLYNAVALMYWRTGDNDTAHNVWSTALSMSQNFDPRELTDSALLWNSWIWEMLHIGKKDRASYLLQAMPYNRVHLPSYHSADEVKMNQPNFLRVKKASFHPLISCLFVGQTNALKFKKMQAYAAYVDCYAIALYLMGEPLEEVLDIYNDAVTSLRLVVNDNARVFGGELIHQARARIMYYYVERQSGQFKPADLRIVLLDSLEWWPHNTMFLSLFKWNEARLQLTDRTRDIFDVTIGARARAARDLQGPLPIHRVPVTTHLFSIYAEMGRPIMLGSTPHSIRAAFERAIGDATVIPVGRTPTRKSPFELASSTSAQHNLTIWRLYILYELYAEYNVGRARQVFFRALHSCPWSKELYLLAFEHLRADLTNRLPPSRFAQAGGLPLWGSTPQSFELCTLRCCAVDFVSTTTWRACGPSRPRGAEGRKRRKGREQWGIR</sequence>
<feature type="region of interest" description="Disordered" evidence="4">
    <location>
        <begin position="1117"/>
        <end position="1139"/>
    </location>
</feature>
<dbReference type="Pfam" id="PF08424">
    <property type="entry name" value="NRDE-2"/>
    <property type="match status" value="1"/>
</dbReference>
<gene>
    <name evidence="5" type="ORF">N7472_002837</name>
</gene>
<evidence type="ECO:0000256" key="2">
    <source>
        <dbReference type="ARBA" id="ARBA00009265"/>
    </source>
</evidence>
<dbReference type="PANTHER" id="PTHR13471">
    <property type="entry name" value="TETRATRICOPEPTIDE-LIKE HELICAL"/>
    <property type="match status" value="1"/>
</dbReference>